<sequence>MVEEGEEVQSQETELETEEEGMLAQADMPSLTDASFSQETLASQTEPASSQTAPASNQTVPTANQTALASNQTASSSNQTAPTANQTELTPNQTGASSNPEAISVLSEIPAAVAGPEANTHQDATSAPEATK</sequence>
<proteinExistence type="predicted"/>
<name>A0A8B7RWL8_HIPAR</name>
<reference evidence="3" key="1">
    <citation type="submission" date="2025-08" db="UniProtKB">
        <authorList>
            <consortium name="RefSeq"/>
        </authorList>
    </citation>
    <scope>IDENTIFICATION</scope>
    <source>
        <tissue evidence="3">Muscle</tissue>
    </source>
</reference>
<dbReference type="RefSeq" id="XP_019504753.1">
    <property type="nucleotide sequence ID" value="XM_019649208.1"/>
</dbReference>
<gene>
    <name evidence="3" type="primary">LOC109386251</name>
</gene>
<evidence type="ECO:0000313" key="3">
    <source>
        <dbReference type="RefSeq" id="XP_019504753.1"/>
    </source>
</evidence>
<dbReference type="KEGG" id="hai:109386251"/>
<evidence type="ECO:0000256" key="1">
    <source>
        <dbReference type="SAM" id="MobiDB-lite"/>
    </source>
</evidence>
<evidence type="ECO:0000313" key="2">
    <source>
        <dbReference type="Proteomes" id="UP000694851"/>
    </source>
</evidence>
<dbReference type="Proteomes" id="UP000694851">
    <property type="component" value="Unplaced"/>
</dbReference>
<organism evidence="2 3">
    <name type="scientific">Hipposideros armiger</name>
    <name type="common">Great Himalayan leaf-nosed bat</name>
    <dbReference type="NCBI Taxonomy" id="186990"/>
    <lineage>
        <taxon>Eukaryota</taxon>
        <taxon>Metazoa</taxon>
        <taxon>Chordata</taxon>
        <taxon>Craniata</taxon>
        <taxon>Vertebrata</taxon>
        <taxon>Euteleostomi</taxon>
        <taxon>Mammalia</taxon>
        <taxon>Eutheria</taxon>
        <taxon>Laurasiatheria</taxon>
        <taxon>Chiroptera</taxon>
        <taxon>Yinpterochiroptera</taxon>
        <taxon>Rhinolophoidea</taxon>
        <taxon>Hipposideridae</taxon>
        <taxon>Hipposideros</taxon>
    </lineage>
</organism>
<protein>
    <submittedName>
        <fullName evidence="3">Intron-binding protein aquarius-like</fullName>
    </submittedName>
</protein>
<keyword evidence="2" id="KW-1185">Reference proteome</keyword>
<dbReference type="AlphaFoldDB" id="A0A8B7RWL8"/>
<feature type="region of interest" description="Disordered" evidence="1">
    <location>
        <begin position="1"/>
        <end position="132"/>
    </location>
</feature>
<feature type="compositionally biased region" description="Polar residues" evidence="1">
    <location>
        <begin position="32"/>
        <end position="101"/>
    </location>
</feature>
<accession>A0A8B7RWL8</accession>
<feature type="compositionally biased region" description="Acidic residues" evidence="1">
    <location>
        <begin position="1"/>
        <end position="21"/>
    </location>
</feature>
<dbReference type="GeneID" id="109386251"/>